<dbReference type="Proteomes" id="UP000192796">
    <property type="component" value="Unassembled WGS sequence"/>
</dbReference>
<evidence type="ECO:0000313" key="2">
    <source>
        <dbReference type="Proteomes" id="UP000192796"/>
    </source>
</evidence>
<dbReference type="CDD" id="cd00586">
    <property type="entry name" value="4HBT"/>
    <property type="match status" value="1"/>
</dbReference>
<dbReference type="STRING" id="1703345.A3860_13570"/>
<protein>
    <submittedName>
        <fullName evidence="1">Thioesterase</fullName>
    </submittedName>
</protein>
<dbReference type="Gene3D" id="3.10.129.10">
    <property type="entry name" value="Hotdog Thioesterase"/>
    <property type="match status" value="1"/>
</dbReference>
<sequence>MEFSKTYTAKDEHIDFQNIMDGLYYPFYMEYCRHDYIKEVLGFDFEEEAKNGVNMVLSKYTLQFVRSLKKGDEFIVTCNLMVDKSNKSVLHFKQTILLNNKVVTKAVFSGTCVKAGGGRPFLPENLLQKLTGAPEWDGEL</sequence>
<evidence type="ECO:0000313" key="1">
    <source>
        <dbReference type="EMBL" id="OQP66509.1"/>
    </source>
</evidence>
<gene>
    <name evidence="1" type="ORF">A3860_13570</name>
</gene>
<keyword evidence="2" id="KW-1185">Reference proteome</keyword>
<organism evidence="1 2">
    <name type="scientific">Niastella vici</name>
    <dbReference type="NCBI Taxonomy" id="1703345"/>
    <lineage>
        <taxon>Bacteria</taxon>
        <taxon>Pseudomonadati</taxon>
        <taxon>Bacteroidota</taxon>
        <taxon>Chitinophagia</taxon>
        <taxon>Chitinophagales</taxon>
        <taxon>Chitinophagaceae</taxon>
        <taxon>Niastella</taxon>
    </lineage>
</organism>
<accession>A0A1V9G788</accession>
<comment type="caution">
    <text evidence="1">The sequence shown here is derived from an EMBL/GenBank/DDBJ whole genome shotgun (WGS) entry which is preliminary data.</text>
</comment>
<name>A0A1V9G788_9BACT</name>
<reference evidence="1 2" key="1">
    <citation type="submission" date="2016-03" db="EMBL/GenBank/DDBJ databases">
        <title>Niastella vici sp. nov., isolated from farmland soil.</title>
        <authorList>
            <person name="Chen L."/>
            <person name="Wang D."/>
            <person name="Yang S."/>
            <person name="Wang G."/>
        </authorList>
    </citation>
    <scope>NUCLEOTIDE SEQUENCE [LARGE SCALE GENOMIC DNA]</scope>
    <source>
        <strain evidence="1 2">DJ57</strain>
    </source>
</reference>
<proteinExistence type="predicted"/>
<dbReference type="InterPro" id="IPR029069">
    <property type="entry name" value="HotDog_dom_sf"/>
</dbReference>
<dbReference type="Pfam" id="PF13279">
    <property type="entry name" value="4HBT_2"/>
    <property type="match status" value="1"/>
</dbReference>
<dbReference type="RefSeq" id="WP_081145450.1">
    <property type="nucleotide sequence ID" value="NZ_LVYD01000002.1"/>
</dbReference>
<dbReference type="EMBL" id="LVYD01000002">
    <property type="protein sequence ID" value="OQP66509.1"/>
    <property type="molecule type" value="Genomic_DNA"/>
</dbReference>
<dbReference type="AlphaFoldDB" id="A0A1V9G788"/>
<dbReference type="OrthoDB" id="9799036at2"/>
<dbReference type="SUPFAM" id="SSF54637">
    <property type="entry name" value="Thioesterase/thiol ester dehydrase-isomerase"/>
    <property type="match status" value="1"/>
</dbReference>